<dbReference type="PROSITE" id="PS51898">
    <property type="entry name" value="TYR_RECOMBINASE"/>
    <property type="match status" value="1"/>
</dbReference>
<dbReference type="RefSeq" id="WP_166011690.1">
    <property type="nucleotide sequence ID" value="NZ_CP049888.1"/>
</dbReference>
<reference evidence="3 4" key="1">
    <citation type="submission" date="2020-03" db="EMBL/GenBank/DDBJ databases">
        <title>Weissella sp. nov., isolated from Cybister lewisianus.</title>
        <authorList>
            <person name="Hyun D.-W."/>
            <person name="Bae J.-W."/>
        </authorList>
    </citation>
    <scope>NUCLEOTIDE SEQUENCE [LARGE SCALE GENOMIC DNA]</scope>
    <source>
        <strain evidence="3 4">HDW19</strain>
    </source>
</reference>
<proteinExistence type="predicted"/>
<dbReference type="GO" id="GO:0003677">
    <property type="term" value="F:DNA binding"/>
    <property type="evidence" value="ECO:0007669"/>
    <property type="project" value="InterPro"/>
</dbReference>
<evidence type="ECO:0000256" key="1">
    <source>
        <dbReference type="ARBA" id="ARBA00023172"/>
    </source>
</evidence>
<dbReference type="GO" id="GO:0006310">
    <property type="term" value="P:DNA recombination"/>
    <property type="evidence" value="ECO:0007669"/>
    <property type="project" value="UniProtKB-KW"/>
</dbReference>
<keyword evidence="1" id="KW-0233">DNA recombination</keyword>
<keyword evidence="4" id="KW-1185">Reference proteome</keyword>
<dbReference type="EMBL" id="CP049888">
    <property type="protein sequence ID" value="QIL51268.1"/>
    <property type="molecule type" value="Genomic_DNA"/>
</dbReference>
<name>A0A6G8B1T1_9LACO</name>
<evidence type="ECO:0000313" key="3">
    <source>
        <dbReference type="EMBL" id="QIL51268.1"/>
    </source>
</evidence>
<evidence type="ECO:0000313" key="4">
    <source>
        <dbReference type="Proteomes" id="UP000500741"/>
    </source>
</evidence>
<organism evidence="3 4">
    <name type="scientific">Weissella coleopterorum</name>
    <dbReference type="NCBI Taxonomy" id="2714949"/>
    <lineage>
        <taxon>Bacteria</taxon>
        <taxon>Bacillati</taxon>
        <taxon>Bacillota</taxon>
        <taxon>Bacilli</taxon>
        <taxon>Lactobacillales</taxon>
        <taxon>Lactobacillaceae</taxon>
        <taxon>Weissella</taxon>
    </lineage>
</organism>
<dbReference type="InterPro" id="IPR011010">
    <property type="entry name" value="DNA_brk_join_enz"/>
</dbReference>
<accession>A0A6G8B1T1</accession>
<sequence length="64" mass="6993">MLLISPNGLRHTHASTLINHDVDIKYVSARLGHSSISVTQNVYTHLLSSKINLEAGKTLDILGQ</sequence>
<dbReference type="KEGG" id="wco:G7084_03660"/>
<feature type="domain" description="Tyr recombinase" evidence="2">
    <location>
        <begin position="1"/>
        <end position="57"/>
    </location>
</feature>
<dbReference type="InterPro" id="IPR002104">
    <property type="entry name" value="Integrase_catalytic"/>
</dbReference>
<protein>
    <submittedName>
        <fullName evidence="3">Tyrosine-type recombinase/integrase</fullName>
    </submittedName>
</protein>
<dbReference type="Proteomes" id="UP000500741">
    <property type="component" value="Chromosome"/>
</dbReference>
<evidence type="ECO:0000259" key="2">
    <source>
        <dbReference type="PROSITE" id="PS51898"/>
    </source>
</evidence>
<dbReference type="Pfam" id="PF00589">
    <property type="entry name" value="Phage_integrase"/>
    <property type="match status" value="1"/>
</dbReference>
<dbReference type="AlphaFoldDB" id="A0A6G8B1T1"/>
<gene>
    <name evidence="3" type="ORF">G7084_03660</name>
</gene>
<dbReference type="Gene3D" id="1.10.443.10">
    <property type="entry name" value="Intergrase catalytic core"/>
    <property type="match status" value="1"/>
</dbReference>
<dbReference type="GO" id="GO:0015074">
    <property type="term" value="P:DNA integration"/>
    <property type="evidence" value="ECO:0007669"/>
    <property type="project" value="InterPro"/>
</dbReference>
<dbReference type="InterPro" id="IPR013762">
    <property type="entry name" value="Integrase-like_cat_sf"/>
</dbReference>
<dbReference type="SUPFAM" id="SSF56349">
    <property type="entry name" value="DNA breaking-rejoining enzymes"/>
    <property type="match status" value="1"/>
</dbReference>